<proteinExistence type="predicted"/>
<dbReference type="EMBL" id="CM009300">
    <property type="protein sequence ID" value="PNT12476.1"/>
    <property type="molecule type" value="Genomic_DNA"/>
</dbReference>
<evidence type="ECO:0000313" key="2">
    <source>
        <dbReference type="EMBL" id="PNT12476.1"/>
    </source>
</evidence>
<dbReference type="InParanoid" id="B9I162"/>
<keyword evidence="1" id="KW-1133">Transmembrane helix</keyword>
<dbReference type="AlphaFoldDB" id="B9I162"/>
<dbReference type="Proteomes" id="UP000006729">
    <property type="component" value="Chromosome 11"/>
</dbReference>
<evidence type="ECO:0000256" key="1">
    <source>
        <dbReference type="SAM" id="Phobius"/>
    </source>
</evidence>
<keyword evidence="1" id="KW-0472">Membrane</keyword>
<evidence type="ECO:0000313" key="3">
    <source>
        <dbReference type="Proteomes" id="UP000006729"/>
    </source>
</evidence>
<keyword evidence="1" id="KW-0812">Transmembrane</keyword>
<accession>B9I162</accession>
<sequence>MAISKQNLESPFWIQQIQEGFRFNLIILGIDLVLPPANQASTIPDSSNLNPFPTPRDRSGAGIVSPSSLVDDGLDGSDVDSLEGEESLSGVALENSSITTDEINWVFDPFTGGQGPEGFKALCPKMRLFTSCSSGFVVLWLFANIVYAFCSWMHRVQPPCIGSLYPVSGFVLNLSAAVCDCNDVCLPEIWDMLSGSAVFRWCEPYVGMLSLGFTFWLCVAVQLGSAMLFTAGFLMFPSLAWMVRELSGAAPCILVCWTLSLGVQASLICLAASFELAGPIFMQVVAGVSGSGLAMLLNCLFLDVMGCHYHYYSLCLFTMPPLLFGRHAATECPSRVNSVTFALPSCSCTALSCDAGWVNCLIGLLLIALLNAGV</sequence>
<gene>
    <name evidence="2" type="ORF">POPTR_011G087800</name>
</gene>
<reference evidence="2 3" key="1">
    <citation type="journal article" date="2006" name="Science">
        <title>The genome of black cottonwood, Populus trichocarpa (Torr. &amp; Gray).</title>
        <authorList>
            <person name="Tuskan G.A."/>
            <person name="Difazio S."/>
            <person name="Jansson S."/>
            <person name="Bohlmann J."/>
            <person name="Grigoriev I."/>
            <person name="Hellsten U."/>
            <person name="Putnam N."/>
            <person name="Ralph S."/>
            <person name="Rombauts S."/>
            <person name="Salamov A."/>
            <person name="Schein J."/>
            <person name="Sterck L."/>
            <person name="Aerts A."/>
            <person name="Bhalerao R.R."/>
            <person name="Bhalerao R.P."/>
            <person name="Blaudez D."/>
            <person name="Boerjan W."/>
            <person name="Brun A."/>
            <person name="Brunner A."/>
            <person name="Busov V."/>
            <person name="Campbell M."/>
            <person name="Carlson J."/>
            <person name="Chalot M."/>
            <person name="Chapman J."/>
            <person name="Chen G.L."/>
            <person name="Cooper D."/>
            <person name="Coutinho P.M."/>
            <person name="Couturier J."/>
            <person name="Covert S."/>
            <person name="Cronk Q."/>
            <person name="Cunningham R."/>
            <person name="Davis J."/>
            <person name="Degroeve S."/>
            <person name="Dejardin A."/>
            <person name="Depamphilis C."/>
            <person name="Detter J."/>
            <person name="Dirks B."/>
            <person name="Dubchak I."/>
            <person name="Duplessis S."/>
            <person name="Ehlting J."/>
            <person name="Ellis B."/>
            <person name="Gendler K."/>
            <person name="Goodstein D."/>
            <person name="Gribskov M."/>
            <person name="Grimwood J."/>
            <person name="Groover A."/>
            <person name="Gunter L."/>
            <person name="Hamberger B."/>
            <person name="Heinze B."/>
            <person name="Helariutta Y."/>
            <person name="Henrissat B."/>
            <person name="Holligan D."/>
            <person name="Holt R."/>
            <person name="Huang W."/>
            <person name="Islam-Faridi N."/>
            <person name="Jones S."/>
            <person name="Jones-Rhoades M."/>
            <person name="Jorgensen R."/>
            <person name="Joshi C."/>
            <person name="Kangasjarvi J."/>
            <person name="Karlsson J."/>
            <person name="Kelleher C."/>
            <person name="Kirkpatrick R."/>
            <person name="Kirst M."/>
            <person name="Kohler A."/>
            <person name="Kalluri U."/>
            <person name="Larimer F."/>
            <person name="Leebens-Mack J."/>
            <person name="Leple J.C."/>
            <person name="Locascio P."/>
            <person name="Lou Y."/>
            <person name="Lucas S."/>
            <person name="Martin F."/>
            <person name="Montanini B."/>
            <person name="Napoli C."/>
            <person name="Nelson D.R."/>
            <person name="Nelson C."/>
            <person name="Nieminen K."/>
            <person name="Nilsson O."/>
            <person name="Pereda V."/>
            <person name="Peter G."/>
            <person name="Philippe R."/>
            <person name="Pilate G."/>
            <person name="Poliakov A."/>
            <person name="Razumovskaya J."/>
            <person name="Richardson P."/>
            <person name="Rinaldi C."/>
            <person name="Ritland K."/>
            <person name="Rouze P."/>
            <person name="Ryaboy D."/>
            <person name="Schmutz J."/>
            <person name="Schrader J."/>
            <person name="Segerman B."/>
            <person name="Shin H."/>
            <person name="Siddiqui A."/>
            <person name="Sterky F."/>
            <person name="Terry A."/>
            <person name="Tsai C.J."/>
            <person name="Uberbacher E."/>
            <person name="Unneberg P."/>
            <person name="Vahala J."/>
            <person name="Wall K."/>
            <person name="Wessler S."/>
            <person name="Yang G."/>
            <person name="Yin T."/>
            <person name="Douglas C."/>
            <person name="Marra M."/>
            <person name="Sandberg G."/>
            <person name="Van de Peer Y."/>
            <person name="Rokhsar D."/>
        </authorList>
    </citation>
    <scope>NUCLEOTIDE SEQUENCE [LARGE SCALE GENOMIC DNA]</scope>
    <source>
        <strain evidence="3">cv. Nisqually</strain>
    </source>
</reference>
<keyword evidence="3" id="KW-1185">Reference proteome</keyword>
<organism evidence="2 3">
    <name type="scientific">Populus trichocarpa</name>
    <name type="common">Western balsam poplar</name>
    <name type="synonym">Populus balsamifera subsp. trichocarpa</name>
    <dbReference type="NCBI Taxonomy" id="3694"/>
    <lineage>
        <taxon>Eukaryota</taxon>
        <taxon>Viridiplantae</taxon>
        <taxon>Streptophyta</taxon>
        <taxon>Embryophyta</taxon>
        <taxon>Tracheophyta</taxon>
        <taxon>Spermatophyta</taxon>
        <taxon>Magnoliopsida</taxon>
        <taxon>eudicotyledons</taxon>
        <taxon>Gunneridae</taxon>
        <taxon>Pentapetalae</taxon>
        <taxon>rosids</taxon>
        <taxon>fabids</taxon>
        <taxon>Malpighiales</taxon>
        <taxon>Salicaceae</taxon>
        <taxon>Saliceae</taxon>
        <taxon>Populus</taxon>
    </lineage>
</organism>
<dbReference type="HOGENOM" id="CLU_740551_0_0_1"/>
<protein>
    <submittedName>
        <fullName evidence="2">Uncharacterized protein</fullName>
    </submittedName>
</protein>
<feature type="transmembrane region" description="Helical" evidence="1">
    <location>
        <begin position="248"/>
        <end position="274"/>
    </location>
</feature>
<feature type="transmembrane region" description="Helical" evidence="1">
    <location>
        <begin position="213"/>
        <end position="236"/>
    </location>
</feature>
<name>B9I162_POPTR</name>
<feature type="transmembrane region" description="Helical" evidence="1">
    <location>
        <begin position="128"/>
        <end position="149"/>
    </location>
</feature>
<feature type="transmembrane region" description="Helical" evidence="1">
    <location>
        <begin position="280"/>
        <end position="302"/>
    </location>
</feature>